<evidence type="ECO:0000256" key="4">
    <source>
        <dbReference type="ARBA" id="ARBA00022833"/>
    </source>
</evidence>
<sequence length="99" mass="11519">IQLVCTRHNNSTSNLKNHALQCSPPKEKAGLIQKLLPGGTYTKLRMRFKLMEWIVRHRHPYAVVEDPELKEIFQMLYACVEVPSARTILRDVQEIFELS</sequence>
<accession>A0A0H2RA64</accession>
<dbReference type="EMBL" id="KQ086211">
    <property type="protein sequence ID" value="KLO06393.1"/>
    <property type="molecule type" value="Genomic_DNA"/>
</dbReference>
<proteinExistence type="predicted"/>
<dbReference type="PANTHER" id="PTHR46481">
    <property type="entry name" value="ZINC FINGER BED DOMAIN-CONTAINING PROTEIN 4"/>
    <property type="match status" value="1"/>
</dbReference>
<dbReference type="Proteomes" id="UP000053477">
    <property type="component" value="Unassembled WGS sequence"/>
</dbReference>
<keyword evidence="2" id="KW-0479">Metal-binding</keyword>
<dbReference type="AlphaFoldDB" id="A0A0H2RA64"/>
<name>A0A0H2RA64_9AGAM</name>
<evidence type="ECO:0000313" key="6">
    <source>
        <dbReference type="EMBL" id="KLO06393.1"/>
    </source>
</evidence>
<dbReference type="PANTHER" id="PTHR46481:SF10">
    <property type="entry name" value="ZINC FINGER BED DOMAIN-CONTAINING PROTEIN 39"/>
    <property type="match status" value="1"/>
</dbReference>
<dbReference type="GO" id="GO:0008270">
    <property type="term" value="F:zinc ion binding"/>
    <property type="evidence" value="ECO:0007669"/>
    <property type="project" value="UniProtKB-KW"/>
</dbReference>
<protein>
    <submittedName>
        <fullName evidence="6">Uncharacterized protein</fullName>
    </submittedName>
</protein>
<feature type="non-terminal residue" evidence="6">
    <location>
        <position position="1"/>
    </location>
</feature>
<evidence type="ECO:0000256" key="2">
    <source>
        <dbReference type="ARBA" id="ARBA00022723"/>
    </source>
</evidence>
<evidence type="ECO:0000313" key="7">
    <source>
        <dbReference type="Proteomes" id="UP000053477"/>
    </source>
</evidence>
<dbReference type="InterPro" id="IPR052035">
    <property type="entry name" value="ZnF_BED_domain_contain"/>
</dbReference>
<keyword evidence="7" id="KW-1185">Reference proteome</keyword>
<dbReference type="GO" id="GO:0005634">
    <property type="term" value="C:nucleus"/>
    <property type="evidence" value="ECO:0007669"/>
    <property type="project" value="UniProtKB-SubCell"/>
</dbReference>
<evidence type="ECO:0000256" key="5">
    <source>
        <dbReference type="ARBA" id="ARBA00023242"/>
    </source>
</evidence>
<evidence type="ECO:0000256" key="3">
    <source>
        <dbReference type="ARBA" id="ARBA00022771"/>
    </source>
</evidence>
<reference evidence="6 7" key="1">
    <citation type="submission" date="2015-04" db="EMBL/GenBank/DDBJ databases">
        <title>Complete genome sequence of Schizopora paradoxa KUC8140, a cosmopolitan wood degrader in East Asia.</title>
        <authorList>
            <consortium name="DOE Joint Genome Institute"/>
            <person name="Min B."/>
            <person name="Park H."/>
            <person name="Jang Y."/>
            <person name="Kim J.-J."/>
            <person name="Kim K.H."/>
            <person name="Pangilinan J."/>
            <person name="Lipzen A."/>
            <person name="Riley R."/>
            <person name="Grigoriev I.V."/>
            <person name="Spatafora J.W."/>
            <person name="Choi I.-G."/>
        </authorList>
    </citation>
    <scope>NUCLEOTIDE SEQUENCE [LARGE SCALE GENOMIC DNA]</scope>
    <source>
        <strain evidence="6 7">KUC8140</strain>
    </source>
</reference>
<evidence type="ECO:0000256" key="1">
    <source>
        <dbReference type="ARBA" id="ARBA00004123"/>
    </source>
</evidence>
<keyword evidence="4" id="KW-0862">Zinc</keyword>
<feature type="non-terminal residue" evidence="6">
    <location>
        <position position="99"/>
    </location>
</feature>
<dbReference type="InParanoid" id="A0A0H2RA64"/>
<comment type="subcellular location">
    <subcellularLocation>
        <location evidence="1">Nucleus</location>
    </subcellularLocation>
</comment>
<keyword evidence="3" id="KW-0863">Zinc-finger</keyword>
<keyword evidence="5" id="KW-0539">Nucleus</keyword>
<organism evidence="6 7">
    <name type="scientific">Schizopora paradoxa</name>
    <dbReference type="NCBI Taxonomy" id="27342"/>
    <lineage>
        <taxon>Eukaryota</taxon>
        <taxon>Fungi</taxon>
        <taxon>Dikarya</taxon>
        <taxon>Basidiomycota</taxon>
        <taxon>Agaricomycotina</taxon>
        <taxon>Agaricomycetes</taxon>
        <taxon>Hymenochaetales</taxon>
        <taxon>Schizoporaceae</taxon>
        <taxon>Schizopora</taxon>
    </lineage>
</organism>
<dbReference type="OrthoDB" id="3068075at2759"/>
<gene>
    <name evidence="6" type="ORF">SCHPADRAFT_813571</name>
</gene>